<dbReference type="EMBL" id="SBKQ01000007">
    <property type="protein sequence ID" value="RXR32219.1"/>
    <property type="molecule type" value="Genomic_DNA"/>
</dbReference>
<proteinExistence type="predicted"/>
<gene>
    <name evidence="1" type="ORF">EQG68_08240</name>
</gene>
<dbReference type="Pfam" id="PF00300">
    <property type="entry name" value="His_Phos_1"/>
    <property type="match status" value="1"/>
</dbReference>
<dbReference type="Gene3D" id="3.40.50.1240">
    <property type="entry name" value="Phosphoglycerate mutase-like"/>
    <property type="match status" value="1"/>
</dbReference>
<accession>A0A4Q1KS73</accession>
<dbReference type="InterPro" id="IPR029033">
    <property type="entry name" value="His_PPase_superfam"/>
</dbReference>
<organism evidence="1 2">
    <name type="scientific">Flavobacterium piscinae</name>
    <dbReference type="NCBI Taxonomy" id="2506424"/>
    <lineage>
        <taxon>Bacteria</taxon>
        <taxon>Pseudomonadati</taxon>
        <taxon>Bacteroidota</taxon>
        <taxon>Flavobacteriia</taxon>
        <taxon>Flavobacteriales</taxon>
        <taxon>Flavobacteriaceae</taxon>
        <taxon>Flavobacterium</taxon>
    </lineage>
</organism>
<protein>
    <submittedName>
        <fullName evidence="1">Phosphoglycerate mutase</fullName>
    </submittedName>
</protein>
<keyword evidence="2" id="KW-1185">Reference proteome</keyword>
<name>A0A4Q1KS73_9FLAO</name>
<dbReference type="OrthoDB" id="3296006at2"/>
<dbReference type="CDD" id="cd07067">
    <property type="entry name" value="HP_PGM_like"/>
    <property type="match status" value="1"/>
</dbReference>
<evidence type="ECO:0000313" key="1">
    <source>
        <dbReference type="EMBL" id="RXR32219.1"/>
    </source>
</evidence>
<comment type="caution">
    <text evidence="1">The sequence shown here is derived from an EMBL/GenBank/DDBJ whole genome shotgun (WGS) entry which is preliminary data.</text>
</comment>
<dbReference type="Proteomes" id="UP000289734">
    <property type="component" value="Unassembled WGS sequence"/>
</dbReference>
<dbReference type="InterPro" id="IPR013078">
    <property type="entry name" value="His_Pase_superF_clade-1"/>
</dbReference>
<sequence>MKIIVSIFITLVFQTTIAQSQTTTIYLIRHAEKADSSQNPELSEEGLKRAVRWTKYFEQKNIDFFYTTLTRRTQMTCSTIATSKQKEMIFYDFSKFTLKEVIEKHPGKTILIVGHSNTVPKQINDFIGEEIYQKIDENEFGNLYTITIKGNKIEHKLTHHK</sequence>
<dbReference type="SUPFAM" id="SSF53254">
    <property type="entry name" value="Phosphoglycerate mutase-like"/>
    <property type="match status" value="1"/>
</dbReference>
<dbReference type="AlphaFoldDB" id="A0A4Q1KS73"/>
<evidence type="ECO:0000313" key="2">
    <source>
        <dbReference type="Proteomes" id="UP000289734"/>
    </source>
</evidence>
<reference evidence="2" key="1">
    <citation type="submission" date="2019-01" db="EMBL/GenBank/DDBJ databases">
        <title>Cytophagaceae bacterium strain CAR-16.</title>
        <authorList>
            <person name="Chen W.-M."/>
        </authorList>
    </citation>
    <scope>NUCLEOTIDE SEQUENCE [LARGE SCALE GENOMIC DNA]</scope>
    <source>
        <strain evidence="2">ICH-30</strain>
    </source>
</reference>
<dbReference type="RefSeq" id="WP_129464334.1">
    <property type="nucleotide sequence ID" value="NZ_SBKQ01000007.1"/>
</dbReference>